<evidence type="ECO:0000313" key="2">
    <source>
        <dbReference type="EMBL" id="RNF27337.1"/>
    </source>
</evidence>
<dbReference type="GeneID" id="40314018"/>
<protein>
    <submittedName>
        <fullName evidence="2">Uncharacterized protein</fullName>
    </submittedName>
</protein>
<accession>A0A3R7N8V1</accession>
<feature type="region of interest" description="Disordered" evidence="1">
    <location>
        <begin position="1"/>
        <end position="47"/>
    </location>
</feature>
<dbReference type="EMBL" id="MKKU01000009">
    <property type="protein sequence ID" value="RNF27337.1"/>
    <property type="molecule type" value="Genomic_DNA"/>
</dbReference>
<gene>
    <name evidence="2" type="ORF">Tco025E_00407</name>
</gene>
<keyword evidence="3" id="KW-1185">Reference proteome</keyword>
<name>A0A3R7N8V1_9TRYP</name>
<sequence length="104" mass="11556">MTTLHPRIKSAWSRRSPGEKHAFTPGVHPRRQLRSAQPPAGRTRRLPTSPLFLGAWCRMSRERARAAVAPAVSSAAVLPQQIYFAAVNLSYQLNSKNGRRIRGA</sequence>
<evidence type="ECO:0000313" key="3">
    <source>
        <dbReference type="Proteomes" id="UP000284403"/>
    </source>
</evidence>
<evidence type="ECO:0000256" key="1">
    <source>
        <dbReference type="SAM" id="MobiDB-lite"/>
    </source>
</evidence>
<comment type="caution">
    <text evidence="2">The sequence shown here is derived from an EMBL/GenBank/DDBJ whole genome shotgun (WGS) entry which is preliminary data.</text>
</comment>
<organism evidence="2 3">
    <name type="scientific">Trypanosoma conorhini</name>
    <dbReference type="NCBI Taxonomy" id="83891"/>
    <lineage>
        <taxon>Eukaryota</taxon>
        <taxon>Discoba</taxon>
        <taxon>Euglenozoa</taxon>
        <taxon>Kinetoplastea</taxon>
        <taxon>Metakinetoplastina</taxon>
        <taxon>Trypanosomatida</taxon>
        <taxon>Trypanosomatidae</taxon>
        <taxon>Trypanosoma</taxon>
    </lineage>
</organism>
<dbReference type="AlphaFoldDB" id="A0A3R7N8V1"/>
<dbReference type="Proteomes" id="UP000284403">
    <property type="component" value="Unassembled WGS sequence"/>
</dbReference>
<proteinExistence type="predicted"/>
<reference evidence="2 3" key="1">
    <citation type="journal article" date="2018" name="BMC Genomics">
        <title>Genomic comparison of Trypanosoma conorhini and Trypanosoma rangeli to Trypanosoma cruzi strains of high and low virulence.</title>
        <authorList>
            <person name="Bradwell K.R."/>
            <person name="Koparde V.N."/>
            <person name="Matveyev A.V."/>
            <person name="Serrano M.G."/>
            <person name="Alves J.M."/>
            <person name="Parikh H."/>
            <person name="Huang B."/>
            <person name="Lee V."/>
            <person name="Espinosa-Alvarez O."/>
            <person name="Ortiz P.A."/>
            <person name="Costa-Martins A.G."/>
            <person name="Teixeira M.M."/>
            <person name="Buck G.A."/>
        </authorList>
    </citation>
    <scope>NUCLEOTIDE SEQUENCE [LARGE SCALE GENOMIC DNA]</scope>
    <source>
        <strain evidence="2 3">025E</strain>
    </source>
</reference>
<dbReference type="RefSeq" id="XP_029232543.1">
    <property type="nucleotide sequence ID" value="XM_029367349.1"/>
</dbReference>